<dbReference type="EMBL" id="JAWDKC010000021">
    <property type="protein sequence ID" value="MDV0445696.1"/>
    <property type="molecule type" value="Genomic_DNA"/>
</dbReference>
<keyword evidence="11" id="KW-1185">Reference proteome</keyword>
<comment type="subcellular location">
    <subcellularLocation>
        <location evidence="6">Cytoplasm</location>
    </subcellularLocation>
</comment>
<feature type="binding site" evidence="6">
    <location>
        <position position="276"/>
    </location>
    <ligand>
        <name>Zn(2+)</name>
        <dbReference type="ChEBI" id="CHEBI:29105"/>
        <label>2</label>
    </ligand>
</feature>
<feature type="domain" description="CR-type" evidence="9">
    <location>
        <begin position="246"/>
        <end position="328"/>
    </location>
</feature>
<evidence type="ECO:0000256" key="2">
    <source>
        <dbReference type="ARBA" id="ARBA00022737"/>
    </source>
</evidence>
<accession>A0ABU3VQL2</accession>
<feature type="repeat" description="CXXCXGXG motif" evidence="6">
    <location>
        <begin position="276"/>
        <end position="283"/>
    </location>
</feature>
<feature type="binding site" evidence="6">
    <location>
        <position position="259"/>
    </location>
    <ligand>
        <name>Zn(2+)</name>
        <dbReference type="ChEBI" id="CHEBI:29105"/>
        <label>1</label>
    </ligand>
</feature>
<dbReference type="CDD" id="cd10747">
    <property type="entry name" value="DnaJ_C"/>
    <property type="match status" value="1"/>
</dbReference>
<comment type="subunit">
    <text evidence="6">Homodimer.</text>
</comment>
<dbReference type="NCBIfam" id="TIGR02349">
    <property type="entry name" value="DnaJ_bact"/>
    <property type="match status" value="1"/>
</dbReference>
<keyword evidence="2 6" id="KW-0677">Repeat</keyword>
<feature type="repeat" description="CXXCXGXG motif" evidence="6">
    <location>
        <begin position="259"/>
        <end position="266"/>
    </location>
</feature>
<feature type="zinc finger region" description="CR-type" evidence="7">
    <location>
        <begin position="246"/>
        <end position="328"/>
    </location>
</feature>
<evidence type="ECO:0000256" key="1">
    <source>
        <dbReference type="ARBA" id="ARBA00022723"/>
    </source>
</evidence>
<gene>
    <name evidence="6 10" type="primary">dnaJ</name>
    <name evidence="10" type="ORF">MmiAt1_12900</name>
</gene>
<comment type="cofactor">
    <cofactor evidence="6">
        <name>Zn(2+)</name>
        <dbReference type="ChEBI" id="CHEBI:29105"/>
    </cofactor>
    <text evidence="6">Binds 2 Zn(2+) ions per monomer.</text>
</comment>
<dbReference type="PANTHER" id="PTHR43096">
    <property type="entry name" value="DNAJ HOMOLOG 1, MITOCHONDRIAL-RELATED"/>
    <property type="match status" value="1"/>
</dbReference>
<comment type="caution">
    <text evidence="10">The sequence shown here is derived from an EMBL/GenBank/DDBJ whole genome shotgun (WGS) entry which is preliminary data.</text>
</comment>
<dbReference type="InterPro" id="IPR036410">
    <property type="entry name" value="HSP_DnaJ_Cys-rich_dom_sf"/>
</dbReference>
<keyword evidence="1 6" id="KW-0479">Metal-binding</keyword>
<dbReference type="InterPro" id="IPR001623">
    <property type="entry name" value="DnaJ_domain"/>
</dbReference>
<dbReference type="PANTHER" id="PTHR43096:SF52">
    <property type="entry name" value="DNAJ HOMOLOG 1, MITOCHONDRIAL-RELATED"/>
    <property type="match status" value="1"/>
</dbReference>
<feature type="binding site" evidence="6">
    <location>
        <position position="316"/>
    </location>
    <ligand>
        <name>Zn(2+)</name>
        <dbReference type="ChEBI" id="CHEBI:29105"/>
        <label>1</label>
    </ligand>
</feature>
<dbReference type="SUPFAM" id="SSF46565">
    <property type="entry name" value="Chaperone J-domain"/>
    <property type="match status" value="1"/>
</dbReference>
<proteinExistence type="inferred from homology"/>
<comment type="domain">
    <text evidence="6">The J domain is necessary and sufficient to stimulate DnaK ATPase activity. Zinc center 1 plays an important role in the autonomous, DnaK-independent chaperone activity of DnaJ. Zinc center 2 is essential for interaction with DnaK and for DnaJ activity.</text>
</comment>
<keyword evidence="5 6" id="KW-0143">Chaperone</keyword>
<dbReference type="NCBIfam" id="NF008035">
    <property type="entry name" value="PRK10767.1"/>
    <property type="match status" value="1"/>
</dbReference>
<dbReference type="Pfam" id="PF00684">
    <property type="entry name" value="DnaJ_CXXCXGXG"/>
    <property type="match status" value="1"/>
</dbReference>
<keyword evidence="6" id="KW-0235">DNA replication</keyword>
<feature type="domain" description="J" evidence="8">
    <location>
        <begin position="116"/>
        <end position="180"/>
    </location>
</feature>
<evidence type="ECO:0000256" key="7">
    <source>
        <dbReference type="PROSITE-ProRule" id="PRU00546"/>
    </source>
</evidence>
<dbReference type="Gene3D" id="2.10.230.10">
    <property type="entry name" value="Heat shock protein DnaJ, cysteine-rich domain"/>
    <property type="match status" value="1"/>
</dbReference>
<dbReference type="InterPro" id="IPR008971">
    <property type="entry name" value="HSP40/DnaJ_pept-bd"/>
</dbReference>
<dbReference type="Pfam" id="PF01556">
    <property type="entry name" value="DnaJ_C"/>
    <property type="match status" value="1"/>
</dbReference>
<keyword evidence="6" id="KW-0346">Stress response</keyword>
<keyword evidence="4 6" id="KW-0862">Zinc</keyword>
<sequence length="498" mass="55156">MKSVRGNADGYFSSVDLTGFYILYFWKNPVGMLPHSIMYKLFQVFQYFISELIHLIQIFQISNIPTFHISNYVANYINFIFQLSFVSINYSINYSYQFILFIILSPESVFMTEKRDYYEILGVSKEATDDEIKKSYRKLAMKYHPDKNSSPEAEDKFKEISEAYAVLSDTEKRSSYDRFGHAGFDSRYSQEDIFRGADFSDFGDIFGDIFGNIFGGGFGGTRSRGPQRGADLQYELRLTLQEAYKGKTVDIEVPKVIMCDKCSGTGAKQGTMAKTCPECRGSGTVSRTIQTPFGNMISQSTCSTCHGSGKMIETPCPKCSGKGKVRSTKKMSVTIPAGAPNGMRLRFAGEGNVGDPGAPAGDLYVVVRVAPDSYFVREGDDVYINVDLNFIQAALGTEITVKTLGGDVTMTVPEGTQSGSTFRLKGKGFPRVNSSSSGDQYVTVNLITPDKLSSEQRQLLEEFAKSSGFEATTKAGAKKKDKKEKGGFFKKIFDDGSK</sequence>
<dbReference type="InterPro" id="IPR001305">
    <property type="entry name" value="HSP_DnaJ_Cys-rich_dom"/>
</dbReference>
<feature type="repeat" description="CXXCXGXG motif" evidence="6">
    <location>
        <begin position="302"/>
        <end position="309"/>
    </location>
</feature>
<dbReference type="InterPro" id="IPR036869">
    <property type="entry name" value="J_dom_sf"/>
</dbReference>
<organism evidence="10 11">
    <name type="scientific">Methanimicrococcus hacksteinii</name>
    <dbReference type="NCBI Taxonomy" id="3028293"/>
    <lineage>
        <taxon>Archaea</taxon>
        <taxon>Methanobacteriati</taxon>
        <taxon>Methanobacteriota</taxon>
        <taxon>Stenosarchaea group</taxon>
        <taxon>Methanomicrobia</taxon>
        <taxon>Methanosarcinales</taxon>
        <taxon>Methanosarcinaceae</taxon>
        <taxon>Methanimicrococcus</taxon>
    </lineage>
</organism>
<reference evidence="10 11" key="1">
    <citation type="submission" date="2023-06" db="EMBL/GenBank/DDBJ databases">
        <title>Genome sequence of Methanimicrococcus sp. At1.</title>
        <authorList>
            <person name="Protasov E."/>
            <person name="Platt K."/>
            <person name="Poehlein A."/>
            <person name="Daniel R."/>
            <person name="Brune A."/>
        </authorList>
    </citation>
    <scope>NUCLEOTIDE SEQUENCE [LARGE SCALE GENOMIC DNA]</scope>
    <source>
        <strain evidence="10 11">At1</strain>
    </source>
</reference>
<feature type="binding site" evidence="6">
    <location>
        <position position="319"/>
    </location>
    <ligand>
        <name>Zn(2+)</name>
        <dbReference type="ChEBI" id="CHEBI:29105"/>
        <label>1</label>
    </ligand>
</feature>
<evidence type="ECO:0000259" key="9">
    <source>
        <dbReference type="PROSITE" id="PS51188"/>
    </source>
</evidence>
<dbReference type="InterPro" id="IPR012724">
    <property type="entry name" value="DnaJ"/>
</dbReference>
<evidence type="ECO:0000313" key="10">
    <source>
        <dbReference type="EMBL" id="MDV0445696.1"/>
    </source>
</evidence>
<dbReference type="PROSITE" id="PS51188">
    <property type="entry name" value="ZF_CR"/>
    <property type="match status" value="1"/>
</dbReference>
<evidence type="ECO:0000256" key="4">
    <source>
        <dbReference type="ARBA" id="ARBA00022833"/>
    </source>
</evidence>
<dbReference type="SMART" id="SM00271">
    <property type="entry name" value="DnaJ"/>
    <property type="match status" value="1"/>
</dbReference>
<evidence type="ECO:0000256" key="6">
    <source>
        <dbReference type="HAMAP-Rule" id="MF_01152"/>
    </source>
</evidence>
<dbReference type="SUPFAM" id="SSF49493">
    <property type="entry name" value="HSP40/DnaJ peptide-binding domain"/>
    <property type="match status" value="2"/>
</dbReference>
<feature type="binding site" evidence="6">
    <location>
        <position position="305"/>
    </location>
    <ligand>
        <name>Zn(2+)</name>
        <dbReference type="ChEBI" id="CHEBI:29105"/>
        <label>2</label>
    </ligand>
</feature>
<dbReference type="CDD" id="cd06257">
    <property type="entry name" value="DnaJ"/>
    <property type="match status" value="1"/>
</dbReference>
<dbReference type="Proteomes" id="UP001272052">
    <property type="component" value="Unassembled WGS sequence"/>
</dbReference>
<evidence type="ECO:0000256" key="3">
    <source>
        <dbReference type="ARBA" id="ARBA00022771"/>
    </source>
</evidence>
<dbReference type="HAMAP" id="MF_01152">
    <property type="entry name" value="DnaJ"/>
    <property type="match status" value="1"/>
</dbReference>
<dbReference type="Gene3D" id="1.10.287.110">
    <property type="entry name" value="DnaJ domain"/>
    <property type="match status" value="1"/>
</dbReference>
<feature type="binding site" evidence="6">
    <location>
        <position position="262"/>
    </location>
    <ligand>
        <name>Zn(2+)</name>
        <dbReference type="ChEBI" id="CHEBI:29105"/>
        <label>1</label>
    </ligand>
</feature>
<evidence type="ECO:0000313" key="11">
    <source>
        <dbReference type="Proteomes" id="UP001272052"/>
    </source>
</evidence>
<dbReference type="Gene3D" id="2.60.260.20">
    <property type="entry name" value="Urease metallochaperone UreE, N-terminal domain"/>
    <property type="match status" value="2"/>
</dbReference>
<evidence type="ECO:0000256" key="5">
    <source>
        <dbReference type="ARBA" id="ARBA00023186"/>
    </source>
</evidence>
<dbReference type="PROSITE" id="PS50076">
    <property type="entry name" value="DNAJ_2"/>
    <property type="match status" value="1"/>
</dbReference>
<dbReference type="InterPro" id="IPR018253">
    <property type="entry name" value="DnaJ_domain_CS"/>
</dbReference>
<keyword evidence="3 6" id="KW-0863">Zinc-finger</keyword>
<comment type="similarity">
    <text evidence="6">Belongs to the DnaJ family.</text>
</comment>
<dbReference type="PROSITE" id="PS00636">
    <property type="entry name" value="DNAJ_1"/>
    <property type="match status" value="1"/>
</dbReference>
<dbReference type="SUPFAM" id="SSF57938">
    <property type="entry name" value="DnaJ/Hsp40 cysteine-rich domain"/>
    <property type="match status" value="1"/>
</dbReference>
<feature type="binding site" evidence="6">
    <location>
        <position position="302"/>
    </location>
    <ligand>
        <name>Zn(2+)</name>
        <dbReference type="ChEBI" id="CHEBI:29105"/>
        <label>2</label>
    </ligand>
</feature>
<comment type="function">
    <text evidence="6">Participates actively in the response to hyperosmotic and heat shock by preventing the aggregation of stress-denatured proteins and by disaggregating proteins, also in an autonomous, DnaK-independent fashion. Unfolded proteins bind initially to DnaJ; upon interaction with the DnaJ-bound protein, DnaK hydrolyzes its bound ATP, resulting in the formation of a stable complex. GrpE releases ADP from DnaK; ATP binding to DnaK triggers the release of the substrate protein, thus completing the reaction cycle. Several rounds of ATP-dependent interactions between DnaJ, DnaK and GrpE are required for fully efficient folding. Also involved, together with DnaK and GrpE, in the DNA replication of plasmids through activation of initiation proteins.</text>
</comment>
<dbReference type="CDD" id="cd10719">
    <property type="entry name" value="DnaJ_zf"/>
    <property type="match status" value="1"/>
</dbReference>
<dbReference type="Pfam" id="PF00226">
    <property type="entry name" value="DnaJ"/>
    <property type="match status" value="1"/>
</dbReference>
<dbReference type="PRINTS" id="PR00625">
    <property type="entry name" value="JDOMAIN"/>
</dbReference>
<evidence type="ECO:0000259" key="8">
    <source>
        <dbReference type="PROSITE" id="PS50076"/>
    </source>
</evidence>
<name>A0ABU3VQL2_9EURY</name>
<feature type="repeat" description="CXXCXGXG motif" evidence="6">
    <location>
        <begin position="316"/>
        <end position="323"/>
    </location>
</feature>
<feature type="binding site" evidence="6">
    <location>
        <position position="279"/>
    </location>
    <ligand>
        <name>Zn(2+)</name>
        <dbReference type="ChEBI" id="CHEBI:29105"/>
        <label>2</label>
    </ligand>
</feature>
<protein>
    <recommendedName>
        <fullName evidence="6">Chaperone protein DnaJ</fullName>
    </recommendedName>
</protein>
<dbReference type="InterPro" id="IPR002939">
    <property type="entry name" value="DnaJ_C"/>
</dbReference>
<keyword evidence="6" id="KW-0963">Cytoplasm</keyword>